<dbReference type="SUPFAM" id="SSF53955">
    <property type="entry name" value="Lysozyme-like"/>
    <property type="match status" value="1"/>
</dbReference>
<name>A0ABY5MEE2_9ACTN</name>
<dbReference type="Gene3D" id="1.10.530.10">
    <property type="match status" value="1"/>
</dbReference>
<dbReference type="PROSITE" id="PS00018">
    <property type="entry name" value="EF_HAND_1"/>
    <property type="match status" value="1"/>
</dbReference>
<evidence type="ECO:0000313" key="3">
    <source>
        <dbReference type="Proteomes" id="UP001316184"/>
    </source>
</evidence>
<dbReference type="PANTHER" id="PTHR30163:SF8">
    <property type="entry name" value="LYTIC MUREIN TRANSGLYCOSYLASE"/>
    <property type="match status" value="1"/>
</dbReference>
<sequence>MDGDRRWDRAVGPLQFIPTTWAVYGADGDGDGKVDPHDIDDAALAAGRYLCRAGGDLSGSRGWSEAVLTYNRSGPYARKVSRIAGRYAEAT</sequence>
<reference evidence="2 3" key="1">
    <citation type="submission" date="2022-08" db="EMBL/GenBank/DDBJ databases">
        <title>novel species in genus Aeromicrobium.</title>
        <authorList>
            <person name="Ye L."/>
        </authorList>
    </citation>
    <scope>NUCLEOTIDE SEQUENCE [LARGE SCALE GENOMIC DNA]</scope>
    <source>
        <strain evidence="3">zg-Y1379</strain>
    </source>
</reference>
<evidence type="ECO:0000259" key="1">
    <source>
        <dbReference type="Pfam" id="PF13406"/>
    </source>
</evidence>
<dbReference type="PANTHER" id="PTHR30163">
    <property type="entry name" value="MEMBRANE-BOUND LYTIC MUREIN TRANSGLYCOSYLASE B"/>
    <property type="match status" value="1"/>
</dbReference>
<feature type="domain" description="Transglycosylase SLT" evidence="1">
    <location>
        <begin position="10"/>
        <end position="54"/>
    </location>
</feature>
<dbReference type="Pfam" id="PF13406">
    <property type="entry name" value="SLT_2"/>
    <property type="match status" value="1"/>
</dbReference>
<gene>
    <name evidence="2" type="ORF">NQV15_10670</name>
</gene>
<dbReference type="Proteomes" id="UP001316184">
    <property type="component" value="Chromosome"/>
</dbReference>
<organism evidence="2 3">
    <name type="scientific">Aeromicrobium wangtongii</name>
    <dbReference type="NCBI Taxonomy" id="2969247"/>
    <lineage>
        <taxon>Bacteria</taxon>
        <taxon>Bacillati</taxon>
        <taxon>Actinomycetota</taxon>
        <taxon>Actinomycetes</taxon>
        <taxon>Propionibacteriales</taxon>
        <taxon>Nocardioidaceae</taxon>
        <taxon>Aeromicrobium</taxon>
    </lineage>
</organism>
<dbReference type="InterPro" id="IPR043426">
    <property type="entry name" value="MltB-like"/>
</dbReference>
<dbReference type="CDD" id="cd13399">
    <property type="entry name" value="Slt35-like"/>
    <property type="match status" value="1"/>
</dbReference>
<proteinExistence type="predicted"/>
<dbReference type="InterPro" id="IPR023346">
    <property type="entry name" value="Lysozyme-like_dom_sf"/>
</dbReference>
<keyword evidence="3" id="KW-1185">Reference proteome</keyword>
<dbReference type="InterPro" id="IPR018247">
    <property type="entry name" value="EF_Hand_1_Ca_BS"/>
</dbReference>
<dbReference type="InterPro" id="IPR031304">
    <property type="entry name" value="SLT_2"/>
</dbReference>
<evidence type="ECO:0000313" key="2">
    <source>
        <dbReference type="EMBL" id="UUP15516.1"/>
    </source>
</evidence>
<accession>A0ABY5MEE2</accession>
<dbReference type="EMBL" id="CP102173">
    <property type="protein sequence ID" value="UUP15516.1"/>
    <property type="molecule type" value="Genomic_DNA"/>
</dbReference>
<protein>
    <submittedName>
        <fullName evidence="2">Lytic transglycosylase domain-containing protein</fullName>
    </submittedName>
</protein>